<sequence length="360" mass="41003">MIAKSTFRCSRKVTFVYLQSFRNKSNLSVLFYGSDSFSLQSLKALHSNSFEFERERVVENVSVVSGSENNVVSKYAKSNNLRFHLWPFEFQPHAFDIGVVASFGKLIPLQAIENCTHGMINVHASLLPRWRGAAPIQAAILNGDTVTGVTLMKIAPHKFDVGECILQEAIQMHPRITAQELHPILASLGAKLLIQCLKDLDYYLSNAKKQPSEGITLSKKIKKEDGLIVWDKMTSDEVDKRFRALNSFFDVYTYWIDGLKLKLCDVVDPKLAEEAQIDTLLAGQFKPEQILPGFIFFHKKRRQLFIKCCDNKWIAFESIWPTGKKQKINASSFYSGYMRRVNKNTPIILRDQSNKENVNA</sequence>
<evidence type="ECO:0000259" key="5">
    <source>
        <dbReference type="Pfam" id="PF00551"/>
    </source>
</evidence>
<evidence type="ECO:0000256" key="1">
    <source>
        <dbReference type="ARBA" id="ARBA00010699"/>
    </source>
</evidence>
<dbReference type="SUPFAM" id="SSF53328">
    <property type="entry name" value="Formyltransferase"/>
    <property type="match status" value="1"/>
</dbReference>
<evidence type="ECO:0000256" key="2">
    <source>
        <dbReference type="ARBA" id="ARBA00012261"/>
    </source>
</evidence>
<evidence type="ECO:0000313" key="8">
    <source>
        <dbReference type="Proteomes" id="UP000285301"/>
    </source>
</evidence>
<gene>
    <name evidence="7" type="ORF">B4U79_01386</name>
</gene>
<feature type="domain" description="Formyl transferase C-terminal" evidence="6">
    <location>
        <begin position="220"/>
        <end position="337"/>
    </location>
</feature>
<keyword evidence="4" id="KW-0648">Protein biosynthesis</keyword>
<dbReference type="AlphaFoldDB" id="A0A3S3NAK4"/>
<comment type="caution">
    <text evidence="7">The sequence shown here is derived from an EMBL/GenBank/DDBJ whole genome shotgun (WGS) entry which is preliminary data.</text>
</comment>
<organism evidence="7 8">
    <name type="scientific">Dinothrombium tinctorium</name>
    <dbReference type="NCBI Taxonomy" id="1965070"/>
    <lineage>
        <taxon>Eukaryota</taxon>
        <taxon>Metazoa</taxon>
        <taxon>Ecdysozoa</taxon>
        <taxon>Arthropoda</taxon>
        <taxon>Chelicerata</taxon>
        <taxon>Arachnida</taxon>
        <taxon>Acari</taxon>
        <taxon>Acariformes</taxon>
        <taxon>Trombidiformes</taxon>
        <taxon>Prostigmata</taxon>
        <taxon>Anystina</taxon>
        <taxon>Parasitengona</taxon>
        <taxon>Trombidioidea</taxon>
        <taxon>Trombidiidae</taxon>
        <taxon>Dinothrombium</taxon>
    </lineage>
</organism>
<dbReference type="GO" id="GO:0004479">
    <property type="term" value="F:methionyl-tRNA formyltransferase activity"/>
    <property type="evidence" value="ECO:0007669"/>
    <property type="project" value="UniProtKB-EC"/>
</dbReference>
<dbReference type="InterPro" id="IPR036477">
    <property type="entry name" value="Formyl_transf_N_sf"/>
</dbReference>
<dbReference type="EMBL" id="NCKU01018029">
    <property type="protein sequence ID" value="RWR98891.1"/>
    <property type="molecule type" value="Genomic_DNA"/>
</dbReference>
<evidence type="ECO:0000313" key="7">
    <source>
        <dbReference type="EMBL" id="RWR98891.1"/>
    </source>
</evidence>
<keyword evidence="3 7" id="KW-0808">Transferase</keyword>
<dbReference type="InterPro" id="IPR011034">
    <property type="entry name" value="Formyl_transferase-like_C_sf"/>
</dbReference>
<dbReference type="InterPro" id="IPR002376">
    <property type="entry name" value="Formyl_transf_N"/>
</dbReference>
<dbReference type="SUPFAM" id="SSF50486">
    <property type="entry name" value="FMT C-terminal domain-like"/>
    <property type="match status" value="1"/>
</dbReference>
<dbReference type="OrthoDB" id="10268103at2759"/>
<feature type="domain" description="Formyl transferase N-terminal" evidence="5">
    <location>
        <begin position="89"/>
        <end position="196"/>
    </location>
</feature>
<evidence type="ECO:0000256" key="4">
    <source>
        <dbReference type="ARBA" id="ARBA00022917"/>
    </source>
</evidence>
<keyword evidence="8" id="KW-1185">Reference proteome</keyword>
<dbReference type="CDD" id="cd08646">
    <property type="entry name" value="FMT_core_Met-tRNA-FMT_N"/>
    <property type="match status" value="1"/>
</dbReference>
<dbReference type="Gene3D" id="3.40.50.12230">
    <property type="match status" value="1"/>
</dbReference>
<proteinExistence type="inferred from homology"/>
<dbReference type="Pfam" id="PF00551">
    <property type="entry name" value="Formyl_trans_N"/>
    <property type="match status" value="1"/>
</dbReference>
<dbReference type="InterPro" id="IPR005793">
    <property type="entry name" value="Formyl_trans_C"/>
</dbReference>
<name>A0A3S3NAK4_9ACAR</name>
<evidence type="ECO:0000259" key="6">
    <source>
        <dbReference type="Pfam" id="PF02911"/>
    </source>
</evidence>
<dbReference type="Proteomes" id="UP000285301">
    <property type="component" value="Unassembled WGS sequence"/>
</dbReference>
<accession>A0A3S3NAK4</accession>
<dbReference type="EC" id="2.1.2.9" evidence="2"/>
<dbReference type="GO" id="GO:0005739">
    <property type="term" value="C:mitochondrion"/>
    <property type="evidence" value="ECO:0007669"/>
    <property type="project" value="TreeGrafter"/>
</dbReference>
<dbReference type="PANTHER" id="PTHR11138:SF5">
    <property type="entry name" value="METHIONYL-TRNA FORMYLTRANSFERASE, MITOCHONDRIAL"/>
    <property type="match status" value="1"/>
</dbReference>
<evidence type="ECO:0000256" key="3">
    <source>
        <dbReference type="ARBA" id="ARBA00022679"/>
    </source>
</evidence>
<dbReference type="PANTHER" id="PTHR11138">
    <property type="entry name" value="METHIONYL-TRNA FORMYLTRANSFERASE"/>
    <property type="match status" value="1"/>
</dbReference>
<dbReference type="Pfam" id="PF02911">
    <property type="entry name" value="Formyl_trans_C"/>
    <property type="match status" value="1"/>
</dbReference>
<protein>
    <recommendedName>
        <fullName evidence="2">methionyl-tRNA formyltransferase</fullName>
        <ecNumber evidence="2">2.1.2.9</ecNumber>
    </recommendedName>
</protein>
<reference evidence="7 8" key="1">
    <citation type="journal article" date="2018" name="Gigascience">
        <title>Genomes of trombidid mites reveal novel predicted allergens and laterally-transferred genes associated with secondary metabolism.</title>
        <authorList>
            <person name="Dong X."/>
            <person name="Chaisiri K."/>
            <person name="Xia D."/>
            <person name="Armstrong S.D."/>
            <person name="Fang Y."/>
            <person name="Donnelly M.J."/>
            <person name="Kadowaki T."/>
            <person name="McGarry J.W."/>
            <person name="Darby A.C."/>
            <person name="Makepeace B.L."/>
        </authorList>
    </citation>
    <scope>NUCLEOTIDE SEQUENCE [LARGE SCALE GENOMIC DNA]</scope>
    <source>
        <strain evidence="7">UoL-WK</strain>
    </source>
</reference>
<dbReference type="STRING" id="1965070.A0A3S3NAK4"/>
<feature type="non-terminal residue" evidence="7">
    <location>
        <position position="360"/>
    </location>
</feature>
<comment type="similarity">
    <text evidence="1">Belongs to the Fmt family.</text>
</comment>
<dbReference type="InterPro" id="IPR041711">
    <property type="entry name" value="Met-tRNA-FMT_N"/>
</dbReference>